<feature type="domain" description="Poly(A) RNA polymerase mitochondrial-like central palm" evidence="10">
    <location>
        <begin position="581"/>
        <end position="715"/>
    </location>
</feature>
<feature type="compositionally biased region" description="Low complexity" evidence="8">
    <location>
        <begin position="131"/>
        <end position="155"/>
    </location>
</feature>
<feature type="region of interest" description="Disordered" evidence="8">
    <location>
        <begin position="173"/>
        <end position="280"/>
    </location>
</feature>
<proteinExistence type="predicted"/>
<keyword evidence="7" id="KW-0460">Magnesium</keyword>
<evidence type="ECO:0000256" key="6">
    <source>
        <dbReference type="ARBA" id="ARBA00022723"/>
    </source>
</evidence>
<dbReference type="InterPro" id="IPR043519">
    <property type="entry name" value="NT_sf"/>
</dbReference>
<dbReference type="GO" id="GO:0005737">
    <property type="term" value="C:cytoplasm"/>
    <property type="evidence" value="ECO:0007669"/>
    <property type="project" value="UniProtKB-SubCell"/>
</dbReference>
<feature type="region of interest" description="Disordered" evidence="8">
    <location>
        <begin position="367"/>
        <end position="387"/>
    </location>
</feature>
<feature type="compositionally biased region" description="Gly residues" evidence="8">
    <location>
        <begin position="187"/>
        <end position="201"/>
    </location>
</feature>
<evidence type="ECO:0000256" key="8">
    <source>
        <dbReference type="SAM" id="MobiDB-lite"/>
    </source>
</evidence>
<feature type="compositionally biased region" description="Basic and acidic residues" evidence="8">
    <location>
        <begin position="367"/>
        <end position="376"/>
    </location>
</feature>
<gene>
    <name evidence="11" type="ORF">N0F65_001703</name>
</gene>
<keyword evidence="12" id="KW-1185">Reference proteome</keyword>
<evidence type="ECO:0000259" key="9">
    <source>
        <dbReference type="Pfam" id="PF03828"/>
    </source>
</evidence>
<evidence type="ECO:0000256" key="3">
    <source>
        <dbReference type="ARBA" id="ARBA00004496"/>
    </source>
</evidence>
<comment type="cofactor">
    <cofactor evidence="1">
        <name>Mn(2+)</name>
        <dbReference type="ChEBI" id="CHEBI:29035"/>
    </cofactor>
</comment>
<dbReference type="SUPFAM" id="SSF81301">
    <property type="entry name" value="Nucleotidyltransferase"/>
    <property type="match status" value="1"/>
</dbReference>
<evidence type="ECO:0000259" key="10">
    <source>
        <dbReference type="Pfam" id="PF22600"/>
    </source>
</evidence>
<evidence type="ECO:0000256" key="5">
    <source>
        <dbReference type="ARBA" id="ARBA00022679"/>
    </source>
</evidence>
<comment type="subcellular location">
    <subcellularLocation>
        <location evidence="3">Cytoplasm</location>
    </subcellularLocation>
</comment>
<reference evidence="11" key="1">
    <citation type="submission" date="2022-11" db="EMBL/GenBank/DDBJ databases">
        <authorList>
            <person name="Morgan W.R."/>
            <person name="Tartar A."/>
        </authorList>
    </citation>
    <scope>NUCLEOTIDE SEQUENCE</scope>
    <source>
        <strain evidence="11">ARSEF 373</strain>
    </source>
</reference>
<name>A0AAV2YLT1_9STRA</name>
<feature type="compositionally biased region" description="Low complexity" evidence="8">
    <location>
        <begin position="261"/>
        <end position="278"/>
    </location>
</feature>
<feature type="compositionally biased region" description="Low complexity" evidence="8">
    <location>
        <begin position="234"/>
        <end position="245"/>
    </location>
</feature>
<feature type="domain" description="PAP-associated" evidence="9">
    <location>
        <begin position="861"/>
        <end position="917"/>
    </location>
</feature>
<evidence type="ECO:0008006" key="13">
    <source>
        <dbReference type="Google" id="ProtNLM"/>
    </source>
</evidence>
<dbReference type="Gene3D" id="1.10.1410.10">
    <property type="match status" value="1"/>
</dbReference>
<evidence type="ECO:0000256" key="1">
    <source>
        <dbReference type="ARBA" id="ARBA00001936"/>
    </source>
</evidence>
<keyword evidence="6" id="KW-0479">Metal-binding</keyword>
<sequence>MEMGGLGSGLGGGLGSGLGSGLGMDMDMSMRLNLSAGPSAFPSAPQPQYPPQHMVSPRVLQQHFPDATLLHPSAFPPQERGFPPFQRDQYDFAPQPQRSMDLQTGSFDLSRAFSAMHMHQGVNDVNSGGFPSLSQLSEPPSSTHSSASSASWDSSGALMREQMNQQMAALYRRGEMQQQHQQPPSSGGRGHMGLRHGGNGSDGHFSADGLLGSLWTAPHEAPSRVPLSGPPSGPRSNGRSPGKPGFARDRERPRSERRSDGVPSSSSDSGSSVQVSPEVVNPNENIKVQVSLLSDECIPGRILVVGLFRLGQPTNDKPIFVKQVLFENKLNKNYRFVNTRITFRAPRSPGEFEFRVFEQLYDKDRRGKVGDDRNNGDDGGDATGGRMYSNATIARSNKLKVIMEYSYFIDMLRGVQEKFAHGRDEGDAGAVLSSMISLLRLVEQVETVFLHGHLLLGDVLEEYFTLLAVRPATIMRNFKPSDSIPNPLETFHGTMRNLLNAIQMNRFLKEFIAADVLQKIEAFQTNYYCAVSGLFFLSAEEKAAFWTENFGFAPLVFGDAVTREDLFQSPFVKDLVSEWVWNEAKQLIPDKQEFRSVRQHIYELLHDQVVSRLGVQATLDVFGSSANEFGTATSDMDMCLVLKSPTTLEEKQQILQDVVILLERRPDLFTDIDTARLTARIPIVMFKMKESGIECDLCVENMLAQRNTSFLRAYANADPRVRPLAYVIKQFVKRRRMNCAAEGTLSSYGYLLMLIHFLQRQEPPILPVLQVLGPDWQGDRKCNCTASAVWCRAKSPTCQLTERQDEMGLPSVISRGPEGENNNAGDGTNLYETYFYDPFAHADAADRLGLLEAFGRQNGISIGELLLRFLEYFGLLFDSSNEVVTVRMGRMLSKEEKKETSKWRMHTRLSIEDPFEVSYDVAHVLKGSRDKYIRQQFARAYSLLASAALSHLKTSSGSDDTSGRELVQQTMTEIFDQVHEVPFLASQTQAPLSLAGLDLGMPLSNNSLSLM</sequence>
<evidence type="ECO:0000256" key="4">
    <source>
        <dbReference type="ARBA" id="ARBA00022490"/>
    </source>
</evidence>
<evidence type="ECO:0000313" key="12">
    <source>
        <dbReference type="Proteomes" id="UP001146120"/>
    </source>
</evidence>
<comment type="caution">
    <text evidence="11">The sequence shown here is derived from an EMBL/GenBank/DDBJ whole genome shotgun (WGS) entry which is preliminary data.</text>
</comment>
<evidence type="ECO:0000256" key="7">
    <source>
        <dbReference type="ARBA" id="ARBA00022842"/>
    </source>
</evidence>
<dbReference type="GO" id="GO:0031123">
    <property type="term" value="P:RNA 3'-end processing"/>
    <property type="evidence" value="ECO:0007669"/>
    <property type="project" value="TreeGrafter"/>
</dbReference>
<keyword evidence="4" id="KW-0963">Cytoplasm</keyword>
<dbReference type="InterPro" id="IPR002058">
    <property type="entry name" value="PAP_assoc"/>
</dbReference>
<dbReference type="Pfam" id="PF03828">
    <property type="entry name" value="PAP_assoc"/>
    <property type="match status" value="1"/>
</dbReference>
<accession>A0AAV2YLT1</accession>
<dbReference type="CDD" id="cd05402">
    <property type="entry name" value="NT_PAP_TUTase"/>
    <property type="match status" value="1"/>
</dbReference>
<keyword evidence="5" id="KW-0808">Transferase</keyword>
<dbReference type="InterPro" id="IPR054708">
    <property type="entry name" value="MTPAP-like_central"/>
</dbReference>
<organism evidence="11 12">
    <name type="scientific">Lagenidium giganteum</name>
    <dbReference type="NCBI Taxonomy" id="4803"/>
    <lineage>
        <taxon>Eukaryota</taxon>
        <taxon>Sar</taxon>
        <taxon>Stramenopiles</taxon>
        <taxon>Oomycota</taxon>
        <taxon>Peronosporomycetes</taxon>
        <taxon>Pythiales</taxon>
        <taxon>Pythiaceae</taxon>
    </lineage>
</organism>
<dbReference type="PANTHER" id="PTHR12271:SF40">
    <property type="entry name" value="POLY(A) RNA POLYMERASE GLD2"/>
    <property type="match status" value="1"/>
</dbReference>
<evidence type="ECO:0000313" key="11">
    <source>
        <dbReference type="EMBL" id="DAZ95101.1"/>
    </source>
</evidence>
<feature type="region of interest" description="Disordered" evidence="8">
    <location>
        <begin position="124"/>
        <end position="155"/>
    </location>
</feature>
<feature type="compositionally biased region" description="Basic and acidic residues" evidence="8">
    <location>
        <begin position="246"/>
        <end position="260"/>
    </location>
</feature>
<dbReference type="AlphaFoldDB" id="A0AAV2YLT1"/>
<dbReference type="EMBL" id="DAKRPA010000218">
    <property type="protein sequence ID" value="DAZ95101.1"/>
    <property type="molecule type" value="Genomic_DNA"/>
</dbReference>
<dbReference type="Gene3D" id="3.30.460.10">
    <property type="entry name" value="Beta Polymerase, domain 2"/>
    <property type="match status" value="1"/>
</dbReference>
<dbReference type="Proteomes" id="UP001146120">
    <property type="component" value="Unassembled WGS sequence"/>
</dbReference>
<reference evidence="11" key="2">
    <citation type="journal article" date="2023" name="Microbiol Resour">
        <title>Decontamination and Annotation of the Draft Genome Sequence of the Oomycete Lagenidium giganteum ARSEF 373.</title>
        <authorList>
            <person name="Morgan W.R."/>
            <person name="Tartar A."/>
        </authorList>
    </citation>
    <scope>NUCLEOTIDE SEQUENCE</scope>
    <source>
        <strain evidence="11">ARSEF 373</strain>
    </source>
</reference>
<comment type="cofactor">
    <cofactor evidence="2">
        <name>Mg(2+)</name>
        <dbReference type="ChEBI" id="CHEBI:18420"/>
    </cofactor>
</comment>
<evidence type="ECO:0000256" key="2">
    <source>
        <dbReference type="ARBA" id="ARBA00001946"/>
    </source>
</evidence>
<protein>
    <recommendedName>
        <fullName evidence="13">PAP-associated domain-containing protein</fullName>
    </recommendedName>
</protein>
<dbReference type="GO" id="GO:0016779">
    <property type="term" value="F:nucleotidyltransferase activity"/>
    <property type="evidence" value="ECO:0007669"/>
    <property type="project" value="TreeGrafter"/>
</dbReference>
<dbReference type="PANTHER" id="PTHR12271">
    <property type="entry name" value="POLY A POLYMERASE CID PAP -RELATED"/>
    <property type="match status" value="1"/>
</dbReference>
<dbReference type="SUPFAM" id="SSF81631">
    <property type="entry name" value="PAP/OAS1 substrate-binding domain"/>
    <property type="match status" value="1"/>
</dbReference>
<dbReference type="Pfam" id="PF22600">
    <property type="entry name" value="MTPAP-like_central"/>
    <property type="match status" value="1"/>
</dbReference>
<dbReference type="GO" id="GO:0046872">
    <property type="term" value="F:metal ion binding"/>
    <property type="evidence" value="ECO:0007669"/>
    <property type="project" value="UniProtKB-KW"/>
</dbReference>